<feature type="transmembrane region" description="Helical" evidence="1">
    <location>
        <begin position="6"/>
        <end position="31"/>
    </location>
</feature>
<sequence length="103" mass="11116">MDTIQWQFAIAGFINGLVHLIVLTASIIIVVKKRSVASLLLLVGSLLNSVGLVGGFVYNAWAAQKGTEAILDAQVTLTFFNAFSFFVFGLGLFLLALGFYKKS</sequence>
<dbReference type="EMBL" id="JBHTLJ010000002">
    <property type="protein sequence ID" value="MFD1162342.1"/>
    <property type="molecule type" value="Genomic_DNA"/>
</dbReference>
<gene>
    <name evidence="2" type="ORF">ACFQ2E_07925</name>
</gene>
<dbReference type="Proteomes" id="UP001597163">
    <property type="component" value="Unassembled WGS sequence"/>
</dbReference>
<dbReference type="RefSeq" id="WP_311938599.1">
    <property type="nucleotide sequence ID" value="NZ_JAVSCK010000002.1"/>
</dbReference>
<evidence type="ECO:0000313" key="3">
    <source>
        <dbReference type="Proteomes" id="UP001597163"/>
    </source>
</evidence>
<feature type="transmembrane region" description="Helical" evidence="1">
    <location>
        <begin position="38"/>
        <end position="58"/>
    </location>
</feature>
<protein>
    <submittedName>
        <fullName evidence="2">Uncharacterized protein</fullName>
    </submittedName>
</protein>
<keyword evidence="3" id="KW-1185">Reference proteome</keyword>
<evidence type="ECO:0000256" key="1">
    <source>
        <dbReference type="SAM" id="Phobius"/>
    </source>
</evidence>
<proteinExistence type="predicted"/>
<name>A0ABW3RBM2_9FLAO</name>
<keyword evidence="1" id="KW-1133">Transmembrane helix</keyword>
<comment type="caution">
    <text evidence="2">The sequence shown here is derived from an EMBL/GenBank/DDBJ whole genome shotgun (WGS) entry which is preliminary data.</text>
</comment>
<reference evidence="3" key="1">
    <citation type="journal article" date="2019" name="Int. J. Syst. Evol. Microbiol.">
        <title>The Global Catalogue of Microorganisms (GCM) 10K type strain sequencing project: providing services to taxonomists for standard genome sequencing and annotation.</title>
        <authorList>
            <consortium name="The Broad Institute Genomics Platform"/>
            <consortium name="The Broad Institute Genome Sequencing Center for Infectious Disease"/>
            <person name="Wu L."/>
            <person name="Ma J."/>
        </authorList>
    </citation>
    <scope>NUCLEOTIDE SEQUENCE [LARGE SCALE GENOMIC DNA]</scope>
    <source>
        <strain evidence="3">CCUG 63246</strain>
    </source>
</reference>
<keyword evidence="1" id="KW-0812">Transmembrane</keyword>
<keyword evidence="1" id="KW-0472">Membrane</keyword>
<feature type="transmembrane region" description="Helical" evidence="1">
    <location>
        <begin position="78"/>
        <end position="100"/>
    </location>
</feature>
<organism evidence="2 3">
    <name type="scientific">Hwangdonia seohaensis</name>
    <dbReference type="NCBI Taxonomy" id="1240727"/>
    <lineage>
        <taxon>Bacteria</taxon>
        <taxon>Pseudomonadati</taxon>
        <taxon>Bacteroidota</taxon>
        <taxon>Flavobacteriia</taxon>
        <taxon>Flavobacteriales</taxon>
        <taxon>Flavobacteriaceae</taxon>
        <taxon>Hwangdonia</taxon>
    </lineage>
</organism>
<accession>A0ABW3RBM2</accession>
<evidence type="ECO:0000313" key="2">
    <source>
        <dbReference type="EMBL" id="MFD1162342.1"/>
    </source>
</evidence>